<evidence type="ECO:0000256" key="1">
    <source>
        <dbReference type="SAM" id="Phobius"/>
    </source>
</evidence>
<keyword evidence="1" id="KW-1133">Transmembrane helix</keyword>
<proteinExistence type="predicted"/>
<reference evidence="2 3" key="1">
    <citation type="submission" date="2024-09" db="EMBL/GenBank/DDBJ databases">
        <title>Paenibacillus zeirhizospherea sp. nov., isolated from surface of the maize (Zea mays) roots in a horticulture field, Hungary.</title>
        <authorList>
            <person name="Marton D."/>
            <person name="Farkas M."/>
            <person name="Bedics A."/>
            <person name="Toth E."/>
            <person name="Tancsics A."/>
            <person name="Boka K."/>
            <person name="Marati G."/>
            <person name="Kriszt B."/>
            <person name="Cserhati M."/>
        </authorList>
    </citation>
    <scope>NUCLEOTIDE SEQUENCE [LARGE SCALE GENOMIC DNA]</scope>
    <source>
        <strain evidence="2 3">JCM 18446</strain>
    </source>
</reference>
<comment type="caution">
    <text evidence="2">The sequence shown here is derived from an EMBL/GenBank/DDBJ whole genome shotgun (WGS) entry which is preliminary data.</text>
</comment>
<gene>
    <name evidence="2" type="ORF">ACE5LO_14660</name>
</gene>
<name>A0ABV5C2I0_9BACL</name>
<sequence length="83" mass="9449">MSERHHFMQILRLRNGDSVVLCLTFLLTVFTTLIMAVGMGILLAGILYIRRQGSLASALQAFRQQRSSQAAVQVEKPRTYRIR</sequence>
<accession>A0ABV5C2I0</accession>
<dbReference type="RefSeq" id="WP_375520776.1">
    <property type="nucleotide sequence ID" value="NZ_JBHIRY010000013.1"/>
</dbReference>
<dbReference type="Proteomes" id="UP001580430">
    <property type="component" value="Unassembled WGS sequence"/>
</dbReference>
<evidence type="ECO:0000313" key="2">
    <source>
        <dbReference type="EMBL" id="MFB5761636.1"/>
    </source>
</evidence>
<organism evidence="2 3">
    <name type="scientific">Paenibacillus medicaginis</name>
    <dbReference type="NCBI Taxonomy" id="1470560"/>
    <lineage>
        <taxon>Bacteria</taxon>
        <taxon>Bacillati</taxon>
        <taxon>Bacillota</taxon>
        <taxon>Bacilli</taxon>
        <taxon>Bacillales</taxon>
        <taxon>Paenibacillaceae</taxon>
        <taxon>Paenibacillus</taxon>
    </lineage>
</organism>
<keyword evidence="1" id="KW-0812">Transmembrane</keyword>
<evidence type="ECO:0000313" key="3">
    <source>
        <dbReference type="Proteomes" id="UP001580430"/>
    </source>
</evidence>
<keyword evidence="3" id="KW-1185">Reference proteome</keyword>
<keyword evidence="1" id="KW-0472">Membrane</keyword>
<dbReference type="EMBL" id="JBHIRY010000013">
    <property type="protein sequence ID" value="MFB5761636.1"/>
    <property type="molecule type" value="Genomic_DNA"/>
</dbReference>
<protein>
    <submittedName>
        <fullName evidence="2">Uncharacterized protein</fullName>
    </submittedName>
</protein>
<feature type="transmembrane region" description="Helical" evidence="1">
    <location>
        <begin position="20"/>
        <end position="49"/>
    </location>
</feature>